<dbReference type="EMBL" id="JAUDFV010000141">
    <property type="protein sequence ID" value="KAL2722750.1"/>
    <property type="molecule type" value="Genomic_DNA"/>
</dbReference>
<feature type="transmembrane region" description="Helical" evidence="1">
    <location>
        <begin position="12"/>
        <end position="28"/>
    </location>
</feature>
<evidence type="ECO:0000313" key="3">
    <source>
        <dbReference type="Proteomes" id="UP001607302"/>
    </source>
</evidence>
<dbReference type="AlphaFoldDB" id="A0ABD2ASY0"/>
<reference evidence="2 3" key="1">
    <citation type="journal article" date="2024" name="Ann. Entomol. Soc. Am.">
        <title>Genomic analyses of the southern and eastern yellowjacket wasps (Hymenoptera: Vespidae) reveal evolutionary signatures of social life.</title>
        <authorList>
            <person name="Catto M.A."/>
            <person name="Caine P.B."/>
            <person name="Orr S.E."/>
            <person name="Hunt B.G."/>
            <person name="Goodisman M.A.D."/>
        </authorList>
    </citation>
    <scope>NUCLEOTIDE SEQUENCE [LARGE SCALE GENOMIC DNA]</scope>
    <source>
        <strain evidence="2">233</strain>
        <tissue evidence="2">Head and thorax</tissue>
    </source>
</reference>
<keyword evidence="1" id="KW-1133">Transmembrane helix</keyword>
<feature type="transmembrane region" description="Helical" evidence="1">
    <location>
        <begin position="62"/>
        <end position="83"/>
    </location>
</feature>
<proteinExistence type="predicted"/>
<sequence>MIASFLKTRMLFLLALINVHYISIILSIKDKIIFSLKMYEIVYMHSHYLNIDEGIQHDRHGLFSFSSFLSFFYIFTIFLLLIINMSPIYMREHLLQYLKGVLRISSYHCINTSIYYFNLKFEDLNNFLKINSIN</sequence>
<dbReference type="Proteomes" id="UP001607302">
    <property type="component" value="Unassembled WGS sequence"/>
</dbReference>
<organism evidence="2 3">
    <name type="scientific">Vespula squamosa</name>
    <name type="common">Southern yellow jacket</name>
    <name type="synonym">Wasp</name>
    <dbReference type="NCBI Taxonomy" id="30214"/>
    <lineage>
        <taxon>Eukaryota</taxon>
        <taxon>Metazoa</taxon>
        <taxon>Ecdysozoa</taxon>
        <taxon>Arthropoda</taxon>
        <taxon>Hexapoda</taxon>
        <taxon>Insecta</taxon>
        <taxon>Pterygota</taxon>
        <taxon>Neoptera</taxon>
        <taxon>Endopterygota</taxon>
        <taxon>Hymenoptera</taxon>
        <taxon>Apocrita</taxon>
        <taxon>Aculeata</taxon>
        <taxon>Vespoidea</taxon>
        <taxon>Vespidae</taxon>
        <taxon>Vespinae</taxon>
        <taxon>Vespula</taxon>
    </lineage>
</organism>
<protein>
    <submittedName>
        <fullName evidence="2">Uncharacterized protein</fullName>
    </submittedName>
</protein>
<keyword evidence="3" id="KW-1185">Reference proteome</keyword>
<accession>A0ABD2ASY0</accession>
<name>A0ABD2ASY0_VESSQ</name>
<evidence type="ECO:0000313" key="2">
    <source>
        <dbReference type="EMBL" id="KAL2722750.1"/>
    </source>
</evidence>
<keyword evidence="1" id="KW-0812">Transmembrane</keyword>
<gene>
    <name evidence="2" type="ORF">V1478_009613</name>
</gene>
<evidence type="ECO:0000256" key="1">
    <source>
        <dbReference type="SAM" id="Phobius"/>
    </source>
</evidence>
<comment type="caution">
    <text evidence="2">The sequence shown here is derived from an EMBL/GenBank/DDBJ whole genome shotgun (WGS) entry which is preliminary data.</text>
</comment>
<keyword evidence="1" id="KW-0472">Membrane</keyword>